<proteinExistence type="predicted"/>
<sequence length="56" mass="6347">MLFFVMIYCITNLPLVKEISVQYGACTAPQILLYWSRIFLRVEGAESYALSAGIEI</sequence>
<dbReference type="EMBL" id="AECU01000217">
    <property type="protein sequence ID" value="EFQ05515.1"/>
    <property type="molecule type" value="Genomic_DNA"/>
</dbReference>
<dbReference type="Proteomes" id="UP000006028">
    <property type="component" value="Unassembled WGS sequence"/>
</dbReference>
<gene>
    <name evidence="1" type="ORF">HMPREF9436_03032</name>
</gene>
<dbReference type="STRING" id="748224.HMPREF9436_03032"/>
<dbReference type="HOGENOM" id="CLU_3007576_0_0_9"/>
<evidence type="ECO:0000313" key="2">
    <source>
        <dbReference type="Proteomes" id="UP000006028"/>
    </source>
</evidence>
<reference evidence="1 2" key="1">
    <citation type="submission" date="2010-08" db="EMBL/GenBank/DDBJ databases">
        <authorList>
            <person name="Weinstock G."/>
            <person name="Sodergren E."/>
            <person name="Clifton S."/>
            <person name="Fulton L."/>
            <person name="Fulton B."/>
            <person name="Courtney L."/>
            <person name="Fronick C."/>
            <person name="Harrison M."/>
            <person name="Strong C."/>
            <person name="Farmer C."/>
            <person name="Delahaunty K."/>
            <person name="Markovic C."/>
            <person name="Hall O."/>
            <person name="Minx P."/>
            <person name="Tomlinson C."/>
            <person name="Mitreva M."/>
            <person name="Hou S."/>
            <person name="Chen J."/>
            <person name="Wollam A."/>
            <person name="Pepin K.H."/>
            <person name="Johnson M."/>
            <person name="Bhonagiri V."/>
            <person name="Zhang X."/>
            <person name="Suruliraj S."/>
            <person name="Warren W."/>
            <person name="Chinwalla A."/>
            <person name="Mardis E.R."/>
            <person name="Wilson R.K."/>
        </authorList>
    </citation>
    <scope>NUCLEOTIDE SEQUENCE [LARGE SCALE GENOMIC DNA]</scope>
    <source>
        <strain evidence="1 2">KLE1255</strain>
    </source>
</reference>
<organism evidence="1 2">
    <name type="scientific">Faecalibacterium cf. prausnitzii KLE1255</name>
    <dbReference type="NCBI Taxonomy" id="748224"/>
    <lineage>
        <taxon>Bacteria</taxon>
        <taxon>Bacillati</taxon>
        <taxon>Bacillota</taxon>
        <taxon>Clostridia</taxon>
        <taxon>Eubacteriales</taxon>
        <taxon>Oscillospiraceae</taxon>
        <taxon>Faecalibacterium</taxon>
    </lineage>
</organism>
<name>E2ZMV4_9FIRM</name>
<evidence type="ECO:0000313" key="1">
    <source>
        <dbReference type="EMBL" id="EFQ05515.1"/>
    </source>
</evidence>
<comment type="caution">
    <text evidence="1">The sequence shown here is derived from an EMBL/GenBank/DDBJ whole genome shotgun (WGS) entry which is preliminary data.</text>
</comment>
<protein>
    <submittedName>
        <fullName evidence="1">Uncharacterized protein</fullName>
    </submittedName>
</protein>
<dbReference type="AlphaFoldDB" id="E2ZMV4"/>
<accession>E2ZMV4</accession>
<dbReference type="BioCyc" id="FCF748224-HMP:GTSS-1050-MONOMER"/>